<sequence>MFDRLSTRYIIMLCWVIALVVLWGILQLSLPDKLLIDNLNNIEESITAEDWDLTNENLNKLKKDWHDNRLAIQISNGSAEVYEFERALGHLKTLVKHKEDDSLEYLGLLKEISKNITNVFPGP</sequence>
<dbReference type="Pfam" id="PF14276">
    <property type="entry name" value="DUF4363"/>
    <property type="match status" value="1"/>
</dbReference>
<protein>
    <submittedName>
        <fullName evidence="2">Uncharacterized protein DUF4363</fullName>
    </submittedName>
</protein>
<accession>A0A4R8H1X6</accession>
<dbReference type="RefSeq" id="WP_134117555.1">
    <property type="nucleotide sequence ID" value="NZ_SOEG01000021.1"/>
</dbReference>
<dbReference type="InterPro" id="IPR025373">
    <property type="entry name" value="DUF4363"/>
</dbReference>
<dbReference type="AlphaFoldDB" id="A0A4R8H1X6"/>
<keyword evidence="3" id="KW-1185">Reference proteome</keyword>
<evidence type="ECO:0000313" key="3">
    <source>
        <dbReference type="Proteomes" id="UP000295832"/>
    </source>
</evidence>
<evidence type="ECO:0000313" key="2">
    <source>
        <dbReference type="EMBL" id="TDX49056.1"/>
    </source>
</evidence>
<keyword evidence="1" id="KW-0812">Transmembrane</keyword>
<reference evidence="2 3" key="1">
    <citation type="submission" date="2019-03" db="EMBL/GenBank/DDBJ databases">
        <title>Subsurface microbial communities from deep shales in Ohio and West Virginia, USA.</title>
        <authorList>
            <person name="Wrighton K."/>
        </authorList>
    </citation>
    <scope>NUCLEOTIDE SEQUENCE [LARGE SCALE GENOMIC DNA]</scope>
    <source>
        <strain evidence="2 3">MSL 6dP</strain>
    </source>
</reference>
<dbReference type="Proteomes" id="UP000295832">
    <property type="component" value="Unassembled WGS sequence"/>
</dbReference>
<comment type="caution">
    <text evidence="2">The sequence shown here is derived from an EMBL/GenBank/DDBJ whole genome shotgun (WGS) entry which is preliminary data.</text>
</comment>
<organism evidence="2 3">
    <name type="scientific">Orenia marismortui</name>
    <dbReference type="NCBI Taxonomy" id="46469"/>
    <lineage>
        <taxon>Bacteria</taxon>
        <taxon>Bacillati</taxon>
        <taxon>Bacillota</taxon>
        <taxon>Clostridia</taxon>
        <taxon>Halanaerobiales</taxon>
        <taxon>Halobacteroidaceae</taxon>
        <taxon>Orenia</taxon>
    </lineage>
</organism>
<keyword evidence="1" id="KW-1133">Transmembrane helix</keyword>
<dbReference type="STRING" id="926561.GCA_000379025_01898"/>
<name>A0A4R8H1X6_9FIRM</name>
<keyword evidence="1" id="KW-0472">Membrane</keyword>
<dbReference type="EMBL" id="SOEG01000021">
    <property type="protein sequence ID" value="TDX49056.1"/>
    <property type="molecule type" value="Genomic_DNA"/>
</dbReference>
<proteinExistence type="predicted"/>
<gene>
    <name evidence="2" type="ORF">C7959_1219</name>
</gene>
<evidence type="ECO:0000256" key="1">
    <source>
        <dbReference type="SAM" id="Phobius"/>
    </source>
</evidence>
<feature type="transmembrane region" description="Helical" evidence="1">
    <location>
        <begin position="6"/>
        <end position="26"/>
    </location>
</feature>